<evidence type="ECO:0000256" key="1">
    <source>
        <dbReference type="ARBA" id="ARBA00022723"/>
    </source>
</evidence>
<proteinExistence type="predicted"/>
<keyword evidence="7" id="KW-1185">Reference proteome</keyword>
<dbReference type="RefSeq" id="XP_008095338.1">
    <property type="nucleotide sequence ID" value="XM_008097147.1"/>
</dbReference>
<organism evidence="7">
    <name type="scientific">Colletotrichum graminicola (strain M1.001 / M2 / FGSC 10212)</name>
    <name type="common">Maize anthracnose fungus</name>
    <name type="synonym">Glomerella graminicola</name>
    <dbReference type="NCBI Taxonomy" id="645133"/>
    <lineage>
        <taxon>Eukaryota</taxon>
        <taxon>Fungi</taxon>
        <taxon>Dikarya</taxon>
        <taxon>Ascomycota</taxon>
        <taxon>Pezizomycotina</taxon>
        <taxon>Sordariomycetes</taxon>
        <taxon>Hypocreomycetidae</taxon>
        <taxon>Glomerellales</taxon>
        <taxon>Glomerellaceae</taxon>
        <taxon>Colletotrichum</taxon>
        <taxon>Colletotrichum graminicola species complex</taxon>
    </lineage>
</organism>
<dbReference type="eggNOG" id="KOG3277">
    <property type="taxonomic scope" value="Eukaryota"/>
</dbReference>
<name>E3QKD0_COLGM</name>
<dbReference type="PANTHER" id="PTHR20922:SF13">
    <property type="entry name" value="DNL-TYPE ZINC FINGER PROTEIN"/>
    <property type="match status" value="1"/>
</dbReference>
<keyword evidence="1" id="KW-0479">Metal-binding</keyword>
<dbReference type="Proteomes" id="UP000008782">
    <property type="component" value="Unassembled WGS sequence"/>
</dbReference>
<accession>E3QKD0</accession>
<dbReference type="PROSITE" id="PS51501">
    <property type="entry name" value="ZF_DNL"/>
    <property type="match status" value="1"/>
</dbReference>
<keyword evidence="2 4" id="KW-0863">Zinc-finger</keyword>
<dbReference type="AlphaFoldDB" id="E3QKD0"/>
<dbReference type="InterPro" id="IPR024158">
    <property type="entry name" value="Mt_import_TIM15"/>
</dbReference>
<sequence>MASRPTFTKLTPMLRQARPGASPLNRGSPILQALQAYRQQQHSPLQPTVTARFAHAIPKPKAAREAEAKSPAQMRLEASPHYQLDFTCVPCDTRSRHKVSKQGYHHGSVLITCPSCRNRHVISDHLGIFGDRKITVEDLMREKGRLVKRGTLGEDGDIEFYPDEGIAEAEAEVQSADTKKDGPA</sequence>
<dbReference type="GeneID" id="24411827"/>
<dbReference type="GO" id="GO:0051087">
    <property type="term" value="F:protein-folding chaperone binding"/>
    <property type="evidence" value="ECO:0007669"/>
    <property type="project" value="TreeGrafter"/>
</dbReference>
<dbReference type="VEuPathDB" id="FungiDB:GLRG_06462"/>
<evidence type="ECO:0000313" key="6">
    <source>
        <dbReference type="EMBL" id="EFQ31318.1"/>
    </source>
</evidence>
<feature type="domain" description="DNL-type" evidence="5">
    <location>
        <begin position="77"/>
        <end position="172"/>
    </location>
</feature>
<dbReference type="GO" id="GO:0005739">
    <property type="term" value="C:mitochondrion"/>
    <property type="evidence" value="ECO:0007669"/>
    <property type="project" value="TreeGrafter"/>
</dbReference>
<evidence type="ECO:0000256" key="3">
    <source>
        <dbReference type="ARBA" id="ARBA00022833"/>
    </source>
</evidence>
<evidence type="ECO:0000256" key="4">
    <source>
        <dbReference type="PROSITE-ProRule" id="PRU00834"/>
    </source>
</evidence>
<keyword evidence="3" id="KW-0862">Zinc</keyword>
<protein>
    <submittedName>
        <fullName evidence="6">DNL zinc finger</fullName>
    </submittedName>
</protein>
<dbReference type="GO" id="GO:0008270">
    <property type="term" value="F:zinc ion binding"/>
    <property type="evidence" value="ECO:0007669"/>
    <property type="project" value="UniProtKB-KW"/>
</dbReference>
<evidence type="ECO:0000256" key="2">
    <source>
        <dbReference type="ARBA" id="ARBA00022771"/>
    </source>
</evidence>
<dbReference type="STRING" id="645133.E3QKD0"/>
<gene>
    <name evidence="6" type="ORF">GLRG_06462</name>
</gene>
<dbReference type="GO" id="GO:0006457">
    <property type="term" value="P:protein folding"/>
    <property type="evidence" value="ECO:0007669"/>
    <property type="project" value="TreeGrafter"/>
</dbReference>
<reference evidence="7" key="1">
    <citation type="journal article" date="2012" name="Nat. Genet.">
        <title>Lifestyle transitions in plant pathogenic Colletotrichum fungi deciphered by genome and transcriptome analyses.</title>
        <authorList>
            <person name="O'Connell R.J."/>
            <person name="Thon M.R."/>
            <person name="Hacquard S."/>
            <person name="Amyotte S.G."/>
            <person name="Kleemann J."/>
            <person name="Torres M.F."/>
            <person name="Damm U."/>
            <person name="Buiate E.A."/>
            <person name="Epstein L."/>
            <person name="Alkan N."/>
            <person name="Altmueller J."/>
            <person name="Alvarado-Balderrama L."/>
            <person name="Bauser C.A."/>
            <person name="Becker C."/>
            <person name="Birren B.W."/>
            <person name="Chen Z."/>
            <person name="Choi J."/>
            <person name="Crouch J.A."/>
            <person name="Duvick J.P."/>
            <person name="Farman M.A."/>
            <person name="Gan P."/>
            <person name="Heiman D."/>
            <person name="Henrissat B."/>
            <person name="Howard R.J."/>
            <person name="Kabbage M."/>
            <person name="Koch C."/>
            <person name="Kracher B."/>
            <person name="Kubo Y."/>
            <person name="Law A.D."/>
            <person name="Lebrun M.-H."/>
            <person name="Lee Y.-H."/>
            <person name="Miyara I."/>
            <person name="Moore N."/>
            <person name="Neumann U."/>
            <person name="Nordstroem K."/>
            <person name="Panaccione D.G."/>
            <person name="Panstruga R."/>
            <person name="Place M."/>
            <person name="Proctor R.H."/>
            <person name="Prusky D."/>
            <person name="Rech G."/>
            <person name="Reinhardt R."/>
            <person name="Rollins J.A."/>
            <person name="Rounsley S."/>
            <person name="Schardl C.L."/>
            <person name="Schwartz D.C."/>
            <person name="Shenoy N."/>
            <person name="Shirasu K."/>
            <person name="Sikhakolli U.R."/>
            <person name="Stueber K."/>
            <person name="Sukno S.A."/>
            <person name="Sweigard J.A."/>
            <person name="Takano Y."/>
            <person name="Takahara H."/>
            <person name="Trail F."/>
            <person name="van der Does H.C."/>
            <person name="Voll L.M."/>
            <person name="Will I."/>
            <person name="Young S."/>
            <person name="Zeng Q."/>
            <person name="Zhang J."/>
            <person name="Zhou S."/>
            <person name="Dickman M.B."/>
            <person name="Schulze-Lefert P."/>
            <person name="Ver Loren van Themaat E."/>
            <person name="Ma L.-J."/>
            <person name="Vaillancourt L.J."/>
        </authorList>
    </citation>
    <scope>NUCLEOTIDE SEQUENCE [LARGE SCALE GENOMIC DNA]</scope>
    <source>
        <strain evidence="7">M1.001 / M2 / FGSC 10212</strain>
    </source>
</reference>
<evidence type="ECO:0000313" key="7">
    <source>
        <dbReference type="Proteomes" id="UP000008782"/>
    </source>
</evidence>
<dbReference type="GO" id="GO:0030150">
    <property type="term" value="P:protein import into mitochondrial matrix"/>
    <property type="evidence" value="ECO:0007669"/>
    <property type="project" value="TreeGrafter"/>
</dbReference>
<dbReference type="InterPro" id="IPR007853">
    <property type="entry name" value="Znf_DNL-typ"/>
</dbReference>
<evidence type="ECO:0000259" key="5">
    <source>
        <dbReference type="PROSITE" id="PS51501"/>
    </source>
</evidence>
<dbReference type="EMBL" id="GG697354">
    <property type="protein sequence ID" value="EFQ31318.1"/>
    <property type="molecule type" value="Genomic_DNA"/>
</dbReference>
<dbReference type="Pfam" id="PF05180">
    <property type="entry name" value="zf-DNL"/>
    <property type="match status" value="1"/>
</dbReference>
<dbReference type="OrthoDB" id="512667at2759"/>
<dbReference type="HOGENOM" id="CLU_093902_0_0_1"/>
<dbReference type="GO" id="GO:0050821">
    <property type="term" value="P:protein stabilization"/>
    <property type="evidence" value="ECO:0007669"/>
    <property type="project" value="TreeGrafter"/>
</dbReference>
<dbReference type="PANTHER" id="PTHR20922">
    <property type="entry name" value="DNL-TYPE ZINC FINGER PROTEIN"/>
    <property type="match status" value="1"/>
</dbReference>